<feature type="chain" id="PRO_5009290245" evidence="1">
    <location>
        <begin position="38"/>
        <end position="167"/>
    </location>
</feature>
<keyword evidence="1" id="KW-0732">Signal</keyword>
<reference evidence="2 3" key="1">
    <citation type="submission" date="2016-10" db="EMBL/GenBank/DDBJ databases">
        <authorList>
            <person name="de Groot N.N."/>
        </authorList>
    </citation>
    <scope>NUCLEOTIDE SEQUENCE [LARGE SCALE GENOMIC DNA]</scope>
    <source>
        <strain evidence="2 3">DSM 26656</strain>
    </source>
</reference>
<dbReference type="Pfam" id="PF04214">
    <property type="entry name" value="DUF411"/>
    <property type="match status" value="1"/>
</dbReference>
<sequence>MRTMVSPMQQHRTKNKLKLTRRCFGLGLLGLATSVHGAVASTPERVVTVYKTATCSCCKAWVDHIAKSGFKAKVIELDDLTEVKRRLGVPAAHESCHTALVDGYFIEGHVPPSDILRLVEGRPNARGLAVPGMPVGSPGMDIKGAKAERFQTLLIAKDGSASVFAEH</sequence>
<evidence type="ECO:0000313" key="3">
    <source>
        <dbReference type="Proteomes" id="UP000236743"/>
    </source>
</evidence>
<feature type="signal peptide" evidence="1">
    <location>
        <begin position="1"/>
        <end position="37"/>
    </location>
</feature>
<gene>
    <name evidence="2" type="ORF">SAMN04488115_103571</name>
</gene>
<dbReference type="AlphaFoldDB" id="A0A1H5Y7U6"/>
<proteinExistence type="predicted"/>
<dbReference type="Proteomes" id="UP000236743">
    <property type="component" value="Unassembled WGS sequence"/>
</dbReference>
<dbReference type="EMBL" id="FNUY01000003">
    <property type="protein sequence ID" value="SEG20061.1"/>
    <property type="molecule type" value="Genomic_DNA"/>
</dbReference>
<protein>
    <submittedName>
        <fullName evidence="2">Uncharacterized conserved protein</fullName>
    </submittedName>
</protein>
<organism evidence="2 3">
    <name type="scientific">Bosea lathyri</name>
    <dbReference type="NCBI Taxonomy" id="1036778"/>
    <lineage>
        <taxon>Bacteria</taxon>
        <taxon>Pseudomonadati</taxon>
        <taxon>Pseudomonadota</taxon>
        <taxon>Alphaproteobacteria</taxon>
        <taxon>Hyphomicrobiales</taxon>
        <taxon>Boseaceae</taxon>
        <taxon>Bosea</taxon>
    </lineage>
</organism>
<accession>A0A1H5Y7U6</accession>
<evidence type="ECO:0000256" key="1">
    <source>
        <dbReference type="SAM" id="SignalP"/>
    </source>
</evidence>
<keyword evidence="3" id="KW-1185">Reference proteome</keyword>
<evidence type="ECO:0000313" key="2">
    <source>
        <dbReference type="EMBL" id="SEG20061.1"/>
    </source>
</evidence>
<name>A0A1H5Y7U6_9HYPH</name>
<dbReference type="InterPro" id="IPR007332">
    <property type="entry name" value="DUF411"/>
</dbReference>